<name>A0A084IIR6_SALHC</name>
<dbReference type="RefSeq" id="WP_037339629.1">
    <property type="nucleotide sequence ID" value="NZ_APNK01000026.1"/>
</dbReference>
<dbReference type="Proteomes" id="UP000028302">
    <property type="component" value="Unassembled WGS sequence"/>
</dbReference>
<proteinExistence type="predicted"/>
<comment type="caution">
    <text evidence="1">The sequence shown here is derived from an EMBL/GenBank/DDBJ whole genome shotgun (WGS) entry which is preliminary data.</text>
</comment>
<dbReference type="AlphaFoldDB" id="A0A084IIR6"/>
<dbReference type="EMBL" id="APNK01000026">
    <property type="protein sequence ID" value="KEZ76600.1"/>
    <property type="molecule type" value="Genomic_DNA"/>
</dbReference>
<evidence type="ECO:0000313" key="1">
    <source>
        <dbReference type="EMBL" id="KEZ76600.1"/>
    </source>
</evidence>
<sequence>MATIKAATGSLREDSGVKEALRAVASREYHSIANRAKVRVLEDDAHKDIAMPAHDERPGMKDKT</sequence>
<dbReference type="STRING" id="1304275.C41B8_14330"/>
<accession>A0A084IIR6</accession>
<organism evidence="1 2">
    <name type="scientific">Salinisphaera hydrothermalis (strain C41B8)</name>
    <dbReference type="NCBI Taxonomy" id="1304275"/>
    <lineage>
        <taxon>Bacteria</taxon>
        <taxon>Pseudomonadati</taxon>
        <taxon>Pseudomonadota</taxon>
        <taxon>Gammaproteobacteria</taxon>
        <taxon>Salinisphaerales</taxon>
        <taxon>Salinisphaeraceae</taxon>
        <taxon>Salinisphaera</taxon>
    </lineage>
</organism>
<keyword evidence="2" id="KW-1185">Reference proteome</keyword>
<reference evidence="1 2" key="1">
    <citation type="submission" date="2013-03" db="EMBL/GenBank/DDBJ databases">
        <title>Salinisphaera hydrothermalis C41B8 Genome Sequencing.</title>
        <authorList>
            <person name="Li C."/>
            <person name="Lai Q."/>
            <person name="Shao Z."/>
        </authorList>
    </citation>
    <scope>NUCLEOTIDE SEQUENCE [LARGE SCALE GENOMIC DNA]</scope>
    <source>
        <strain evidence="1 2">C41B8</strain>
    </source>
</reference>
<protein>
    <submittedName>
        <fullName evidence="1">Uncharacterized protein</fullName>
    </submittedName>
</protein>
<evidence type="ECO:0000313" key="2">
    <source>
        <dbReference type="Proteomes" id="UP000028302"/>
    </source>
</evidence>
<gene>
    <name evidence="1" type="ORF">C41B8_14330</name>
</gene>